<keyword evidence="3" id="KW-1185">Reference proteome</keyword>
<evidence type="ECO:0000256" key="1">
    <source>
        <dbReference type="SAM" id="Phobius"/>
    </source>
</evidence>
<organism evidence="2 3">
    <name type="scientific">Colletotrichum phormii</name>
    <dbReference type="NCBI Taxonomy" id="359342"/>
    <lineage>
        <taxon>Eukaryota</taxon>
        <taxon>Fungi</taxon>
        <taxon>Dikarya</taxon>
        <taxon>Ascomycota</taxon>
        <taxon>Pezizomycotina</taxon>
        <taxon>Sordariomycetes</taxon>
        <taxon>Hypocreomycetidae</taxon>
        <taxon>Glomerellales</taxon>
        <taxon>Glomerellaceae</taxon>
        <taxon>Colletotrichum</taxon>
        <taxon>Colletotrichum acutatum species complex</taxon>
    </lineage>
</organism>
<feature type="transmembrane region" description="Helical" evidence="1">
    <location>
        <begin position="12"/>
        <end position="32"/>
    </location>
</feature>
<keyword evidence="1" id="KW-0472">Membrane</keyword>
<keyword evidence="1" id="KW-0812">Transmembrane</keyword>
<comment type="caution">
    <text evidence="2">The sequence shown here is derived from an EMBL/GenBank/DDBJ whole genome shotgun (WGS) entry which is preliminary data.</text>
</comment>
<proteinExistence type="predicted"/>
<keyword evidence="1" id="KW-1133">Transmembrane helix</keyword>
<name>A0AAJ0A2C6_9PEZI</name>
<evidence type="ECO:0000313" key="3">
    <source>
        <dbReference type="Proteomes" id="UP001243989"/>
    </source>
</evidence>
<dbReference type="GeneID" id="85474491"/>
<evidence type="ECO:0000313" key="2">
    <source>
        <dbReference type="EMBL" id="KAK1640832.1"/>
    </source>
</evidence>
<dbReference type="RefSeq" id="XP_060449439.1">
    <property type="nucleotide sequence ID" value="XM_060589629.1"/>
</dbReference>
<reference evidence="2" key="1">
    <citation type="submission" date="2021-06" db="EMBL/GenBank/DDBJ databases">
        <title>Comparative genomics, transcriptomics and evolutionary studies reveal genomic signatures of adaptation to plant cell wall in hemibiotrophic fungi.</title>
        <authorList>
            <consortium name="DOE Joint Genome Institute"/>
            <person name="Baroncelli R."/>
            <person name="Diaz J.F."/>
            <person name="Benocci T."/>
            <person name="Peng M."/>
            <person name="Battaglia E."/>
            <person name="Haridas S."/>
            <person name="Andreopoulos W."/>
            <person name="Labutti K."/>
            <person name="Pangilinan J."/>
            <person name="Floch G.L."/>
            <person name="Makela M.R."/>
            <person name="Henrissat B."/>
            <person name="Grigoriev I.V."/>
            <person name="Crouch J.A."/>
            <person name="De Vries R.P."/>
            <person name="Sukno S.A."/>
            <person name="Thon M.R."/>
        </authorList>
    </citation>
    <scope>NUCLEOTIDE SEQUENCE</scope>
    <source>
        <strain evidence="2">CBS 102054</strain>
    </source>
</reference>
<accession>A0AAJ0A2C6</accession>
<dbReference type="AlphaFoldDB" id="A0AAJ0A2C6"/>
<protein>
    <submittedName>
        <fullName evidence="2">Uncharacterized protein</fullName>
    </submittedName>
</protein>
<dbReference type="EMBL" id="JAHMHQ010000003">
    <property type="protein sequence ID" value="KAK1640832.1"/>
    <property type="molecule type" value="Genomic_DNA"/>
</dbReference>
<sequence>MLVRPSLLSSRFFFFLLSFLSLPSLLFVASTFSNTGSPDESPAGEPSGTRLLYKSTWETLVREVGTGAGFDDVAALSGQQAQPYPSAASNEMPVKLELFPTGLYQVFASAFLGARIDPKEQYIAYLDT</sequence>
<gene>
    <name evidence="2" type="ORF">BDP81DRAFT_417507</name>
</gene>
<dbReference type="Proteomes" id="UP001243989">
    <property type="component" value="Unassembled WGS sequence"/>
</dbReference>